<evidence type="ECO:0000313" key="3">
    <source>
        <dbReference type="Proteomes" id="UP000091820"/>
    </source>
</evidence>
<evidence type="ECO:0000313" key="2">
    <source>
        <dbReference type="EnsemblMetazoa" id="GBRI006887-PA"/>
    </source>
</evidence>
<keyword evidence="1" id="KW-1133">Transmembrane helix</keyword>
<sequence>MAKYPKPKKRKKLRHGAYVLYFRCWLLYISLPYSTIHYCVYSTTVSYSKITITLTTGLGQSPAEELDCTVEIQEETTLCGNPVDNSASLSFFFHNSYPVQSFFHYDYM</sequence>
<reference evidence="3" key="1">
    <citation type="submission" date="2014-03" db="EMBL/GenBank/DDBJ databases">
        <authorList>
            <person name="Aksoy S."/>
            <person name="Warren W."/>
            <person name="Wilson R.K."/>
        </authorList>
    </citation>
    <scope>NUCLEOTIDE SEQUENCE [LARGE SCALE GENOMIC DNA]</scope>
    <source>
        <strain evidence="3">IAEA</strain>
    </source>
</reference>
<reference evidence="2" key="2">
    <citation type="submission" date="2020-05" db="UniProtKB">
        <authorList>
            <consortium name="EnsemblMetazoa"/>
        </authorList>
    </citation>
    <scope>IDENTIFICATION</scope>
    <source>
        <strain evidence="2">IAEA</strain>
    </source>
</reference>
<protein>
    <submittedName>
        <fullName evidence="2">Uncharacterized protein</fullName>
    </submittedName>
</protein>
<keyword evidence="3" id="KW-1185">Reference proteome</keyword>
<dbReference type="Proteomes" id="UP000091820">
    <property type="component" value="Unassembled WGS sequence"/>
</dbReference>
<evidence type="ECO:0000256" key="1">
    <source>
        <dbReference type="SAM" id="Phobius"/>
    </source>
</evidence>
<dbReference type="AlphaFoldDB" id="A0A1A9W5A5"/>
<dbReference type="EnsemblMetazoa" id="GBRI006887-RA">
    <property type="protein sequence ID" value="GBRI006887-PA"/>
    <property type="gene ID" value="GBRI006887"/>
</dbReference>
<proteinExistence type="predicted"/>
<feature type="transmembrane region" description="Helical" evidence="1">
    <location>
        <begin position="20"/>
        <end position="38"/>
    </location>
</feature>
<keyword evidence="1" id="KW-0812">Transmembrane</keyword>
<accession>A0A1A9W5A5</accession>
<name>A0A1A9W5A5_9MUSC</name>
<keyword evidence="1" id="KW-0472">Membrane</keyword>
<organism evidence="2 3">
    <name type="scientific">Glossina brevipalpis</name>
    <dbReference type="NCBI Taxonomy" id="37001"/>
    <lineage>
        <taxon>Eukaryota</taxon>
        <taxon>Metazoa</taxon>
        <taxon>Ecdysozoa</taxon>
        <taxon>Arthropoda</taxon>
        <taxon>Hexapoda</taxon>
        <taxon>Insecta</taxon>
        <taxon>Pterygota</taxon>
        <taxon>Neoptera</taxon>
        <taxon>Endopterygota</taxon>
        <taxon>Diptera</taxon>
        <taxon>Brachycera</taxon>
        <taxon>Muscomorpha</taxon>
        <taxon>Hippoboscoidea</taxon>
        <taxon>Glossinidae</taxon>
        <taxon>Glossina</taxon>
    </lineage>
</organism>
<dbReference type="VEuPathDB" id="VectorBase:GBRI006887"/>